<keyword evidence="1 2" id="KW-0812">Transmembrane</keyword>
<evidence type="ECO:0000313" key="2">
    <source>
        <dbReference type="EMBL" id="CUG82041.1"/>
    </source>
</evidence>
<reference evidence="3" key="1">
    <citation type="submission" date="2015-09" db="EMBL/GenBank/DDBJ databases">
        <authorList>
            <consortium name="Pathogen Informatics"/>
        </authorList>
    </citation>
    <scope>NUCLEOTIDE SEQUENCE [LARGE SCALE GENOMIC DNA]</scope>
    <source>
        <strain evidence="3">Lake Konstanz</strain>
    </source>
</reference>
<feature type="transmembrane region" description="Helical" evidence="1">
    <location>
        <begin position="54"/>
        <end position="77"/>
    </location>
</feature>
<dbReference type="EMBL" id="CYKH01001075">
    <property type="protein sequence ID" value="CUG82041.1"/>
    <property type="molecule type" value="Genomic_DNA"/>
</dbReference>
<accession>A0A0S4J1J8</accession>
<dbReference type="Proteomes" id="UP000051952">
    <property type="component" value="Unassembled WGS sequence"/>
</dbReference>
<protein>
    <submittedName>
        <fullName evidence="2">Transmembrane protein, putative</fullName>
    </submittedName>
</protein>
<gene>
    <name evidence="2" type="ORF">BSAL_86915</name>
</gene>
<dbReference type="AlphaFoldDB" id="A0A0S4J1J8"/>
<evidence type="ECO:0000256" key="1">
    <source>
        <dbReference type="SAM" id="Phobius"/>
    </source>
</evidence>
<keyword evidence="1" id="KW-1133">Transmembrane helix</keyword>
<keyword evidence="1" id="KW-0472">Membrane</keyword>
<evidence type="ECO:0000313" key="3">
    <source>
        <dbReference type="Proteomes" id="UP000051952"/>
    </source>
</evidence>
<proteinExistence type="predicted"/>
<sequence length="113" mass="13195">MNMKQKKLSSHLNPLKNKKETVSPILRSLGNVFHLAVVYRAFRQVSRFARRRHVVFYLALFFFPAAFLTFVDLHFVLGVHVVPKGLFKRLEEPVAHQVFVTLHDTTHVRRVSN</sequence>
<keyword evidence="3" id="KW-1185">Reference proteome</keyword>
<dbReference type="VEuPathDB" id="TriTrypDB:BSAL_86915"/>
<name>A0A0S4J1J8_BODSA</name>
<organism evidence="2 3">
    <name type="scientific">Bodo saltans</name>
    <name type="common">Flagellated protozoan</name>
    <dbReference type="NCBI Taxonomy" id="75058"/>
    <lineage>
        <taxon>Eukaryota</taxon>
        <taxon>Discoba</taxon>
        <taxon>Euglenozoa</taxon>
        <taxon>Kinetoplastea</taxon>
        <taxon>Metakinetoplastina</taxon>
        <taxon>Eubodonida</taxon>
        <taxon>Bodonidae</taxon>
        <taxon>Bodo</taxon>
    </lineage>
</organism>